<dbReference type="SUPFAM" id="SSF53383">
    <property type="entry name" value="PLP-dependent transferases"/>
    <property type="match status" value="1"/>
</dbReference>
<keyword evidence="7" id="KW-1185">Reference proteome</keyword>
<evidence type="ECO:0000256" key="2">
    <source>
        <dbReference type="ARBA" id="ARBA00022576"/>
    </source>
</evidence>
<dbReference type="PANTHER" id="PTHR42832:SF3">
    <property type="entry name" value="L-GLUTAMINE--4-(METHYLSULFANYL)-2-OXOBUTANOATE AMINOTRANSFERASE"/>
    <property type="match status" value="1"/>
</dbReference>
<dbReference type="InterPro" id="IPR015422">
    <property type="entry name" value="PyrdxlP-dep_Trfase_small"/>
</dbReference>
<sequence length="412" mass="45765">MTTDYTQQLFADRIGGTQFGMKDEIYKFEKIKRAKREATLANPYMDLIDLGVGEPDAMADDRVVQKLAEEAGKPENRFYADNGIAEFKQAAASYMDKVFGVSDLNPETEINHVIGSKSALAMLPSAFINSGDLTIMPSPCYPILATHTKYCGGDVVQLPLTEENLFLPKLDTLSDRVIEKAKLLYLNYPNNPTGATATAAFFEEVVRFAKKHELIVVHDAAYSALVFDGELPLSFLSVPGAKDVGIELHSLSKSFNMTGWRIGFIAGNEKLVKAFATVKDNNDSGQFIAIQKAAAYALAHPEITIQTAEKYSRRHELLTNALAVCGFHAVKPKGSFFLYTKTPKAVADGPSFQSAEEFSQYLIREHLISSVPWDDAGQYVRFSVTFQANGIEEELRVIQEIEDRLRRDVFIF</sequence>
<keyword evidence="3 4" id="KW-0808">Transferase</keyword>
<dbReference type="STRING" id="1742358.GCA_001439605_03735"/>
<evidence type="ECO:0000256" key="4">
    <source>
        <dbReference type="RuleBase" id="RU000481"/>
    </source>
</evidence>
<dbReference type="Gene3D" id="3.40.640.10">
    <property type="entry name" value="Type I PLP-dependent aspartate aminotransferase-like (Major domain)"/>
    <property type="match status" value="1"/>
</dbReference>
<dbReference type="InterPro" id="IPR050881">
    <property type="entry name" value="LL-DAP_aminotransferase"/>
</dbReference>
<comment type="similarity">
    <text evidence="4">Belongs to the class-I pyridoxal-phosphate-dependent aminotransferase family.</text>
</comment>
<dbReference type="PANTHER" id="PTHR42832">
    <property type="entry name" value="AMINO ACID AMINOTRANSFERASE"/>
    <property type="match status" value="1"/>
</dbReference>
<evidence type="ECO:0000256" key="3">
    <source>
        <dbReference type="ARBA" id="ARBA00022679"/>
    </source>
</evidence>
<dbReference type="Pfam" id="PF00155">
    <property type="entry name" value="Aminotran_1_2"/>
    <property type="match status" value="1"/>
</dbReference>
<comment type="cofactor">
    <cofactor evidence="1 4">
        <name>pyridoxal 5'-phosphate</name>
        <dbReference type="ChEBI" id="CHEBI:597326"/>
    </cofactor>
</comment>
<dbReference type="AlphaFoldDB" id="A0A4R1B0B1"/>
<dbReference type="RefSeq" id="WP_131236683.1">
    <property type="nucleotide sequence ID" value="NZ_SJTH01000008.1"/>
</dbReference>
<evidence type="ECO:0000313" key="7">
    <source>
        <dbReference type="Proteomes" id="UP000293846"/>
    </source>
</evidence>
<evidence type="ECO:0000256" key="1">
    <source>
        <dbReference type="ARBA" id="ARBA00001933"/>
    </source>
</evidence>
<reference evidence="6 7" key="1">
    <citation type="submission" date="2019-03" db="EMBL/GenBank/DDBJ databases">
        <authorList>
            <person name="Jensen L."/>
            <person name="Storgaard J."/>
            <person name="Sulaj E."/>
            <person name="Schramm A."/>
            <person name="Marshall I.P.G."/>
        </authorList>
    </citation>
    <scope>NUCLEOTIDE SEQUENCE [LARGE SCALE GENOMIC DNA]</scope>
    <source>
        <strain evidence="6 7">2017H2G3</strain>
    </source>
</reference>
<dbReference type="GO" id="GO:0030170">
    <property type="term" value="F:pyridoxal phosphate binding"/>
    <property type="evidence" value="ECO:0007669"/>
    <property type="project" value="InterPro"/>
</dbReference>
<feature type="domain" description="Aminotransferase class I/classII large" evidence="5">
    <location>
        <begin position="46"/>
        <end position="396"/>
    </location>
</feature>
<evidence type="ECO:0000259" key="5">
    <source>
        <dbReference type="Pfam" id="PF00155"/>
    </source>
</evidence>
<name>A0A4R1B0B1_9BACI</name>
<dbReference type="InterPro" id="IPR015424">
    <property type="entry name" value="PyrdxlP-dep_Trfase"/>
</dbReference>
<dbReference type="Proteomes" id="UP000293846">
    <property type="component" value="Unassembled WGS sequence"/>
</dbReference>
<dbReference type="GO" id="GO:0008483">
    <property type="term" value="F:transaminase activity"/>
    <property type="evidence" value="ECO:0007669"/>
    <property type="project" value="UniProtKB-KW"/>
</dbReference>
<dbReference type="Gene3D" id="3.90.1150.10">
    <property type="entry name" value="Aspartate Aminotransferase, domain 1"/>
    <property type="match status" value="1"/>
</dbReference>
<dbReference type="NCBIfam" id="NF004937">
    <property type="entry name" value="PRK06290.1"/>
    <property type="match status" value="1"/>
</dbReference>
<proteinExistence type="inferred from homology"/>
<accession>A0A4R1B0B1</accession>
<dbReference type="PROSITE" id="PS00105">
    <property type="entry name" value="AA_TRANSFER_CLASS_1"/>
    <property type="match status" value="1"/>
</dbReference>
<dbReference type="OrthoDB" id="9813612at2"/>
<organism evidence="6 7">
    <name type="scientific">Cytobacillus praedii</name>
    <dbReference type="NCBI Taxonomy" id="1742358"/>
    <lineage>
        <taxon>Bacteria</taxon>
        <taxon>Bacillati</taxon>
        <taxon>Bacillota</taxon>
        <taxon>Bacilli</taxon>
        <taxon>Bacillales</taxon>
        <taxon>Bacillaceae</taxon>
        <taxon>Cytobacillus</taxon>
    </lineage>
</organism>
<comment type="caution">
    <text evidence="6">The sequence shown here is derived from an EMBL/GenBank/DDBJ whole genome shotgun (WGS) entry which is preliminary data.</text>
</comment>
<dbReference type="InterPro" id="IPR004839">
    <property type="entry name" value="Aminotransferase_I/II_large"/>
</dbReference>
<dbReference type="EMBL" id="SJTH01000008">
    <property type="protein sequence ID" value="TCJ04535.1"/>
    <property type="molecule type" value="Genomic_DNA"/>
</dbReference>
<protein>
    <recommendedName>
        <fullName evidence="4">Aminotransferase</fullName>
        <ecNumber evidence="4">2.6.1.-</ecNumber>
    </recommendedName>
</protein>
<dbReference type="EC" id="2.6.1.-" evidence="4"/>
<dbReference type="InterPro" id="IPR004838">
    <property type="entry name" value="NHTrfase_class1_PyrdxlP-BS"/>
</dbReference>
<dbReference type="InterPro" id="IPR015421">
    <property type="entry name" value="PyrdxlP-dep_Trfase_major"/>
</dbReference>
<keyword evidence="2 4" id="KW-0032">Aminotransferase</keyword>
<dbReference type="CDD" id="cd00609">
    <property type="entry name" value="AAT_like"/>
    <property type="match status" value="1"/>
</dbReference>
<gene>
    <name evidence="6" type="ORF">E0Y62_08810</name>
</gene>
<evidence type="ECO:0000313" key="6">
    <source>
        <dbReference type="EMBL" id="TCJ04535.1"/>
    </source>
</evidence>